<dbReference type="RefSeq" id="WP_252817617.1">
    <property type="nucleotide sequence ID" value="NZ_JAMXQS010000003.1"/>
</dbReference>
<evidence type="ECO:0000313" key="5">
    <source>
        <dbReference type="EMBL" id="MCO6049630.1"/>
    </source>
</evidence>
<evidence type="ECO:0000313" key="6">
    <source>
        <dbReference type="Proteomes" id="UP001205906"/>
    </source>
</evidence>
<evidence type="ECO:0000256" key="3">
    <source>
        <dbReference type="SAM" id="SignalP"/>
    </source>
</evidence>
<evidence type="ECO:0000259" key="4">
    <source>
        <dbReference type="Pfam" id="PF25973"/>
    </source>
</evidence>
<dbReference type="Proteomes" id="UP001205906">
    <property type="component" value="Unassembled WGS sequence"/>
</dbReference>
<dbReference type="PANTHER" id="PTHR30469:SF15">
    <property type="entry name" value="HLYD FAMILY OF SECRETION PROTEINS"/>
    <property type="match status" value="1"/>
</dbReference>
<accession>A0ABT1C475</accession>
<evidence type="ECO:0000256" key="1">
    <source>
        <dbReference type="ARBA" id="ARBA00009477"/>
    </source>
</evidence>
<keyword evidence="6" id="KW-1185">Reference proteome</keyword>
<comment type="similarity">
    <text evidence="1">Belongs to the membrane fusion protein (MFP) (TC 8.A.1) family.</text>
</comment>
<feature type="signal peptide" evidence="3">
    <location>
        <begin position="1"/>
        <end position="22"/>
    </location>
</feature>
<feature type="coiled-coil region" evidence="2">
    <location>
        <begin position="64"/>
        <end position="91"/>
    </location>
</feature>
<dbReference type="Gene3D" id="1.10.287.470">
    <property type="entry name" value="Helix hairpin bin"/>
    <property type="match status" value="1"/>
</dbReference>
<organism evidence="5 6">
    <name type="scientific">Mesorhizobium liriopis</name>
    <dbReference type="NCBI Taxonomy" id="2953882"/>
    <lineage>
        <taxon>Bacteria</taxon>
        <taxon>Pseudomonadati</taxon>
        <taxon>Pseudomonadota</taxon>
        <taxon>Alphaproteobacteria</taxon>
        <taxon>Hyphomicrobiales</taxon>
        <taxon>Phyllobacteriaceae</taxon>
        <taxon>Mesorhizobium</taxon>
    </lineage>
</organism>
<dbReference type="EMBL" id="JAMXQS010000003">
    <property type="protein sequence ID" value="MCO6049630.1"/>
    <property type="molecule type" value="Genomic_DNA"/>
</dbReference>
<evidence type="ECO:0000256" key="2">
    <source>
        <dbReference type="SAM" id="Coils"/>
    </source>
</evidence>
<dbReference type="NCBIfam" id="TIGR01730">
    <property type="entry name" value="RND_mfp"/>
    <property type="match status" value="1"/>
</dbReference>
<keyword evidence="2" id="KW-0175">Coiled coil</keyword>
<feature type="chain" id="PRO_5045366587" evidence="3">
    <location>
        <begin position="23"/>
        <end position="277"/>
    </location>
</feature>
<dbReference type="InterPro" id="IPR006143">
    <property type="entry name" value="RND_pump_MFP"/>
</dbReference>
<dbReference type="Gene3D" id="2.40.30.170">
    <property type="match status" value="1"/>
</dbReference>
<proteinExistence type="inferred from homology"/>
<gene>
    <name evidence="5" type="ORF">NGM99_07480</name>
</gene>
<comment type="caution">
    <text evidence="5">The sequence shown here is derived from an EMBL/GenBank/DDBJ whole genome shotgun (WGS) entry which is preliminary data.</text>
</comment>
<reference evidence="5 6" key="1">
    <citation type="submission" date="2022-06" db="EMBL/GenBank/DDBJ databases">
        <title>Mesorhizobium sp. strain RP14 Genome sequencing and assembly.</title>
        <authorList>
            <person name="Kim I."/>
        </authorList>
    </citation>
    <scope>NUCLEOTIDE SEQUENCE [LARGE SCALE GENOMIC DNA]</scope>
    <source>
        <strain evidence="6">RP14(2022)</strain>
    </source>
</reference>
<dbReference type="Gene3D" id="2.40.50.100">
    <property type="match status" value="1"/>
</dbReference>
<sequence length="277" mass="29761">MTRIALLPVFASLLASSTAAWAEETVFDCLAEPAQRVQVGSPVVGLLSSVEVGRGALVEKGAVLARLDSKVEEANLAMARAQAEATEARDAQQTRLTLAQASLDRSKKLEGSGNVTRSKLEELQATVDIAKRDLDTEERKLRLAAIEVERQQALLARQSIVSPLRGFVAEQNLRAGEFVRQDSAILTLVQTDPLFIEAYMPVSLWGKITAGAQGRVAVEQPAGTVREASVTVVDRVFDAASGTFGIRLELPNPDNAIPAGQRCRLSFDLAAEVAQTR</sequence>
<keyword evidence="3" id="KW-0732">Signal</keyword>
<name>A0ABT1C475_9HYPH</name>
<dbReference type="PANTHER" id="PTHR30469">
    <property type="entry name" value="MULTIDRUG RESISTANCE PROTEIN MDTA"/>
    <property type="match status" value="1"/>
</dbReference>
<dbReference type="InterPro" id="IPR058647">
    <property type="entry name" value="BSH_CzcB-like"/>
</dbReference>
<dbReference type="Pfam" id="PF25973">
    <property type="entry name" value="BSH_CzcB"/>
    <property type="match status" value="1"/>
</dbReference>
<feature type="domain" description="CzcB-like barrel-sandwich hybrid" evidence="4">
    <location>
        <begin position="37"/>
        <end position="188"/>
    </location>
</feature>
<dbReference type="SUPFAM" id="SSF111369">
    <property type="entry name" value="HlyD-like secretion proteins"/>
    <property type="match status" value="1"/>
</dbReference>
<protein>
    <submittedName>
        <fullName evidence="5">Efflux RND transporter periplasmic adaptor subunit</fullName>
    </submittedName>
</protein>